<dbReference type="InterPro" id="IPR009057">
    <property type="entry name" value="Homeodomain-like_sf"/>
</dbReference>
<dbReference type="Proteomes" id="UP000714420">
    <property type="component" value="Unassembled WGS sequence"/>
</dbReference>
<evidence type="ECO:0000259" key="3">
    <source>
        <dbReference type="PROSITE" id="PS50977"/>
    </source>
</evidence>
<dbReference type="SUPFAM" id="SSF46689">
    <property type="entry name" value="Homeodomain-like"/>
    <property type="match status" value="1"/>
</dbReference>
<proteinExistence type="predicted"/>
<evidence type="ECO:0000256" key="2">
    <source>
        <dbReference type="PROSITE-ProRule" id="PRU00335"/>
    </source>
</evidence>
<organism evidence="4 5">
    <name type="scientific">Xylanibacter muris</name>
    <dbReference type="NCBI Taxonomy" id="2736290"/>
    <lineage>
        <taxon>Bacteria</taxon>
        <taxon>Pseudomonadati</taxon>
        <taxon>Bacteroidota</taxon>
        <taxon>Bacteroidia</taxon>
        <taxon>Bacteroidales</taxon>
        <taxon>Prevotellaceae</taxon>
        <taxon>Xylanibacter</taxon>
    </lineage>
</organism>
<accession>A0ABX2AJS3</accession>
<feature type="DNA-binding region" description="H-T-H motif" evidence="2">
    <location>
        <begin position="13"/>
        <end position="32"/>
    </location>
</feature>
<dbReference type="PROSITE" id="PS50977">
    <property type="entry name" value="HTH_TETR_2"/>
    <property type="match status" value="1"/>
</dbReference>
<keyword evidence="1 2" id="KW-0238">DNA-binding</keyword>
<comment type="caution">
    <text evidence="4">The sequence shown here is derived from an EMBL/GenBank/DDBJ whole genome shotgun (WGS) entry which is preliminary data.</text>
</comment>
<evidence type="ECO:0000256" key="1">
    <source>
        <dbReference type="ARBA" id="ARBA00023125"/>
    </source>
</evidence>
<dbReference type="EMBL" id="JABKKF010000002">
    <property type="protein sequence ID" value="NPD91414.1"/>
    <property type="molecule type" value="Genomic_DNA"/>
</dbReference>
<name>A0ABX2AJS3_9BACT</name>
<gene>
    <name evidence="4" type="ORF">HPS56_03445</name>
</gene>
<dbReference type="InterPro" id="IPR001647">
    <property type="entry name" value="HTH_TetR"/>
</dbReference>
<evidence type="ECO:0000313" key="4">
    <source>
        <dbReference type="EMBL" id="NPD91414.1"/>
    </source>
</evidence>
<keyword evidence="5" id="KW-1185">Reference proteome</keyword>
<dbReference type="Pfam" id="PF00440">
    <property type="entry name" value="TetR_N"/>
    <property type="match status" value="1"/>
</dbReference>
<sequence length="198" mass="23593">MELFINMGIKAVKMDDIANKLGISKRTLYETCDNKEELLFECAKMYKKKREIKTKELIKECNSAMDILLRMYKQKIEECKVVNPQFYLDIVKYPKITAFFEEDAAEKKRHFLKFLNRGINEGYFRADVNYNLLVNSHEILSKSIVMENLYKKYTMEELFFNLIFVSFRGFCTKKGIEEMDFYLEMNTNTNNTDTPRHP</sequence>
<reference evidence="4 5" key="1">
    <citation type="submission" date="2020-05" db="EMBL/GenBank/DDBJ databases">
        <title>Distinct polysaccharide utilization as determinants for interspecies competition between intestinal Prevotella spp.</title>
        <authorList>
            <person name="Galvez E.J.C."/>
            <person name="Iljazovic A."/>
            <person name="Strowig T."/>
        </authorList>
    </citation>
    <scope>NUCLEOTIDE SEQUENCE [LARGE SCALE GENOMIC DNA]</scope>
    <source>
        <strain evidence="4 5">PMUR</strain>
    </source>
</reference>
<dbReference type="Gene3D" id="1.10.357.10">
    <property type="entry name" value="Tetracycline Repressor, domain 2"/>
    <property type="match status" value="1"/>
</dbReference>
<protein>
    <submittedName>
        <fullName evidence="4">TetR/AcrR family transcriptional regulator</fullName>
    </submittedName>
</protein>
<feature type="domain" description="HTH tetR-type" evidence="3">
    <location>
        <begin position="1"/>
        <end position="50"/>
    </location>
</feature>
<evidence type="ECO:0000313" key="5">
    <source>
        <dbReference type="Proteomes" id="UP000714420"/>
    </source>
</evidence>